<evidence type="ECO:0000256" key="4">
    <source>
        <dbReference type="ARBA" id="ARBA00022833"/>
    </source>
</evidence>
<name>A0A6G1PJN1_CHAAH</name>
<dbReference type="InterPro" id="IPR008906">
    <property type="entry name" value="HATC_C_dom"/>
</dbReference>
<keyword evidence="2" id="KW-0479">Metal-binding</keyword>
<evidence type="ECO:0000256" key="2">
    <source>
        <dbReference type="ARBA" id="ARBA00022723"/>
    </source>
</evidence>
<protein>
    <submittedName>
        <fullName evidence="7">Zinc finger BED domain-containing protein 1</fullName>
    </submittedName>
</protein>
<comment type="subcellular location">
    <subcellularLocation>
        <location evidence="1">Nucleus</location>
    </subcellularLocation>
</comment>
<dbReference type="Pfam" id="PF05699">
    <property type="entry name" value="Dimer_Tnp_hAT"/>
    <property type="match status" value="1"/>
</dbReference>
<sequence>MIVSNLQPLEITEDPNFLGFINALHTTFQIPTKSEMRSLLMTVYKEKEKELQNTLASVDDVTLTCELWSSRPEDSYLTASAHFVDNLGNLRSYTLQTTCLFGDESAANIQNQLTAIMEVWGIKEKVHTVVRAGMPQMKRVKVKWRDMPCFADTLNMIFKDLMGNDELSNVLRKCQDIIRFFKYNSDAERKLREIQQQLGMKQEELILCSGDQWFTWLHMLEQLHRQYWTMMMVIDEQGKTDLNLNENDKRKLDNIISALKPLREATSMMKGKGFETISVILPLLMKVMAKLKGEEKQNDVARALLSKCKKKFGDINNHQLAPMTFLDPRYKNQLGEQNKKQAIEKITKELTAGQVFSAAKVKAVLKRYLAKEPNAKDSNPLAWWRFTGKEQFGDLSKLALKKLGVVSTALPLERASVSTGERFSNFRSSIEPEILHMTLFLHNNWCTNS</sequence>
<evidence type="ECO:0000313" key="7">
    <source>
        <dbReference type="EMBL" id="KAF3690541.1"/>
    </source>
</evidence>
<evidence type="ECO:0000313" key="8">
    <source>
        <dbReference type="Proteomes" id="UP000503349"/>
    </source>
</evidence>
<dbReference type="GO" id="GO:0005634">
    <property type="term" value="C:nucleus"/>
    <property type="evidence" value="ECO:0007669"/>
    <property type="project" value="UniProtKB-SubCell"/>
</dbReference>
<keyword evidence="5" id="KW-0539">Nucleus</keyword>
<evidence type="ECO:0000259" key="6">
    <source>
        <dbReference type="Pfam" id="PF05699"/>
    </source>
</evidence>
<keyword evidence="8" id="KW-1185">Reference proteome</keyword>
<keyword evidence="3" id="KW-0863">Zinc-finger</keyword>
<dbReference type="AlphaFoldDB" id="A0A6G1PJN1"/>
<proteinExistence type="predicted"/>
<gene>
    <name evidence="7" type="ORF">EXN66_Car006214</name>
</gene>
<dbReference type="GO" id="GO:0008270">
    <property type="term" value="F:zinc ion binding"/>
    <property type="evidence" value="ECO:0007669"/>
    <property type="project" value="UniProtKB-KW"/>
</dbReference>
<dbReference type="GO" id="GO:0046983">
    <property type="term" value="F:protein dimerization activity"/>
    <property type="evidence" value="ECO:0007669"/>
    <property type="project" value="InterPro"/>
</dbReference>
<dbReference type="EMBL" id="CM015717">
    <property type="protein sequence ID" value="KAF3690541.1"/>
    <property type="molecule type" value="Genomic_DNA"/>
</dbReference>
<organism evidence="7 8">
    <name type="scientific">Channa argus</name>
    <name type="common">Northern snakehead</name>
    <name type="synonym">Ophicephalus argus</name>
    <dbReference type="NCBI Taxonomy" id="215402"/>
    <lineage>
        <taxon>Eukaryota</taxon>
        <taxon>Metazoa</taxon>
        <taxon>Chordata</taxon>
        <taxon>Craniata</taxon>
        <taxon>Vertebrata</taxon>
        <taxon>Euteleostomi</taxon>
        <taxon>Actinopterygii</taxon>
        <taxon>Neopterygii</taxon>
        <taxon>Teleostei</taxon>
        <taxon>Neoteleostei</taxon>
        <taxon>Acanthomorphata</taxon>
        <taxon>Anabantaria</taxon>
        <taxon>Anabantiformes</taxon>
        <taxon>Channoidei</taxon>
        <taxon>Channidae</taxon>
        <taxon>Channa</taxon>
    </lineage>
</organism>
<dbReference type="PANTHER" id="PTHR46481">
    <property type="entry name" value="ZINC FINGER BED DOMAIN-CONTAINING PROTEIN 4"/>
    <property type="match status" value="1"/>
</dbReference>
<reference evidence="7 8" key="1">
    <citation type="submission" date="2019-02" db="EMBL/GenBank/DDBJ databases">
        <title>Opniocepnalus argus genome.</title>
        <authorList>
            <person name="Zhou C."/>
            <person name="Xiao S."/>
        </authorList>
    </citation>
    <scope>NUCLEOTIDE SEQUENCE [LARGE SCALE GENOMIC DNA]</scope>
    <source>
        <strain evidence="7">OARG1902GOOAL</strain>
        <tissue evidence="7">Muscle</tissue>
    </source>
</reference>
<dbReference type="PANTHER" id="PTHR46481:SF10">
    <property type="entry name" value="ZINC FINGER BED DOMAIN-CONTAINING PROTEIN 39"/>
    <property type="match status" value="1"/>
</dbReference>
<keyword evidence="4" id="KW-0862">Zinc</keyword>
<feature type="domain" description="HAT C-terminal dimerisation" evidence="6">
    <location>
        <begin position="365"/>
        <end position="444"/>
    </location>
</feature>
<evidence type="ECO:0000256" key="1">
    <source>
        <dbReference type="ARBA" id="ARBA00004123"/>
    </source>
</evidence>
<dbReference type="InterPro" id="IPR012337">
    <property type="entry name" value="RNaseH-like_sf"/>
</dbReference>
<dbReference type="SUPFAM" id="SSF53098">
    <property type="entry name" value="Ribonuclease H-like"/>
    <property type="match status" value="1"/>
</dbReference>
<dbReference type="InterPro" id="IPR052035">
    <property type="entry name" value="ZnF_BED_domain_contain"/>
</dbReference>
<reference evidence="8" key="2">
    <citation type="submission" date="2019-02" db="EMBL/GenBank/DDBJ databases">
        <title>Opniocepnalus argus Var Kimnra genome.</title>
        <authorList>
            <person name="Zhou C."/>
            <person name="Xiao S."/>
        </authorList>
    </citation>
    <scope>NUCLEOTIDE SEQUENCE [LARGE SCALE GENOMIC DNA]</scope>
</reference>
<dbReference type="Proteomes" id="UP000503349">
    <property type="component" value="Chromosome 6"/>
</dbReference>
<accession>A0A6G1PJN1</accession>
<evidence type="ECO:0000256" key="3">
    <source>
        <dbReference type="ARBA" id="ARBA00022771"/>
    </source>
</evidence>
<evidence type="ECO:0000256" key="5">
    <source>
        <dbReference type="ARBA" id="ARBA00023242"/>
    </source>
</evidence>